<dbReference type="GO" id="GO:0016787">
    <property type="term" value="F:hydrolase activity"/>
    <property type="evidence" value="ECO:0007669"/>
    <property type="project" value="UniProtKB-KW"/>
</dbReference>
<keyword evidence="5" id="KW-0378">Hydrolase</keyword>
<dbReference type="PANTHER" id="PTHR30408">
    <property type="entry name" value="TYPE-1 RESTRICTION ENZYME ECOKI SPECIFICITY PROTEIN"/>
    <property type="match status" value="1"/>
</dbReference>
<dbReference type="SUPFAM" id="SSF116734">
    <property type="entry name" value="DNA methylase specificity domain"/>
    <property type="match status" value="2"/>
</dbReference>
<protein>
    <submittedName>
        <fullName evidence="5">Restriction endonuclease subunit S</fullName>
        <ecNumber evidence="5">3.1.21.-</ecNumber>
    </submittedName>
</protein>
<dbReference type="InterPro" id="IPR052021">
    <property type="entry name" value="Type-I_RS_S_subunit"/>
</dbReference>
<dbReference type="CDD" id="cd17262">
    <property type="entry name" value="RMtype1_S_Aco12261I-TRD2-CR2"/>
    <property type="match status" value="1"/>
</dbReference>
<evidence type="ECO:0000313" key="5">
    <source>
        <dbReference type="EMBL" id="MCY0093245.1"/>
    </source>
</evidence>
<gene>
    <name evidence="5" type="ORF">OEG82_04250</name>
</gene>
<dbReference type="Pfam" id="PF01420">
    <property type="entry name" value="Methylase_S"/>
    <property type="match status" value="2"/>
</dbReference>
<comment type="caution">
    <text evidence="5">The sequence shown here is derived from an EMBL/GenBank/DDBJ whole genome shotgun (WGS) entry which is preliminary data.</text>
</comment>
<evidence type="ECO:0000256" key="3">
    <source>
        <dbReference type="ARBA" id="ARBA00023125"/>
    </source>
</evidence>
<evidence type="ECO:0000256" key="1">
    <source>
        <dbReference type="ARBA" id="ARBA00010923"/>
    </source>
</evidence>
<accession>A0ABT3YBJ1</accession>
<proteinExistence type="inferred from homology"/>
<dbReference type="EMBL" id="JAOVZQ010000001">
    <property type="protein sequence ID" value="MCY0093245.1"/>
    <property type="molecule type" value="Genomic_DNA"/>
</dbReference>
<dbReference type="InterPro" id="IPR000055">
    <property type="entry name" value="Restrct_endonuc_typeI_TRD"/>
</dbReference>
<dbReference type="CDD" id="cd17254">
    <property type="entry name" value="RMtype1_S_FclI-TRD1-CR1_like"/>
    <property type="match status" value="1"/>
</dbReference>
<dbReference type="Proteomes" id="UP001081283">
    <property type="component" value="Unassembled WGS sequence"/>
</dbReference>
<keyword evidence="5" id="KW-0540">Nuclease</keyword>
<dbReference type="GO" id="GO:0004519">
    <property type="term" value="F:endonuclease activity"/>
    <property type="evidence" value="ECO:0007669"/>
    <property type="project" value="UniProtKB-KW"/>
</dbReference>
<evidence type="ECO:0000313" key="6">
    <source>
        <dbReference type="Proteomes" id="UP001081283"/>
    </source>
</evidence>
<dbReference type="RefSeq" id="WP_267611215.1">
    <property type="nucleotide sequence ID" value="NZ_JAOVZQ010000001.1"/>
</dbReference>
<dbReference type="PANTHER" id="PTHR30408:SF12">
    <property type="entry name" value="TYPE I RESTRICTION ENZYME MJAVIII SPECIFICITY SUBUNIT"/>
    <property type="match status" value="1"/>
</dbReference>
<keyword evidence="5" id="KW-0255">Endonuclease</keyword>
<feature type="domain" description="Type I restriction modification DNA specificity" evidence="4">
    <location>
        <begin position="9"/>
        <end position="168"/>
    </location>
</feature>
<reference evidence="5" key="1">
    <citation type="submission" date="2022-10" db="EMBL/GenBank/DDBJ databases">
        <title>Hoeflea sp. J2-29, isolated from marine algae.</title>
        <authorList>
            <person name="Kristyanto S."/>
            <person name="Kim J.M."/>
            <person name="Jeon C.O."/>
        </authorList>
    </citation>
    <scope>NUCLEOTIDE SEQUENCE</scope>
    <source>
        <strain evidence="5">J2-29</strain>
    </source>
</reference>
<keyword evidence="6" id="KW-1185">Reference proteome</keyword>
<evidence type="ECO:0000259" key="4">
    <source>
        <dbReference type="Pfam" id="PF01420"/>
    </source>
</evidence>
<comment type="similarity">
    <text evidence="1">Belongs to the type-I restriction system S methylase family.</text>
</comment>
<dbReference type="EC" id="3.1.21.-" evidence="5"/>
<name>A0ABT3YBJ1_9HYPH</name>
<organism evidence="5 6">
    <name type="scientific">Hoeflea ulvae</name>
    <dbReference type="NCBI Taxonomy" id="2983764"/>
    <lineage>
        <taxon>Bacteria</taxon>
        <taxon>Pseudomonadati</taxon>
        <taxon>Pseudomonadota</taxon>
        <taxon>Alphaproteobacteria</taxon>
        <taxon>Hyphomicrobiales</taxon>
        <taxon>Rhizobiaceae</taxon>
        <taxon>Hoeflea</taxon>
    </lineage>
</organism>
<sequence>MCNELEILEGWDERILYDLAEYHNGAAFKPKDWVEDGLPIVRIEQINKPNSETDKFNGFVLPRNLIDTGDLIFSWSATLKVIIWSGGPAVLNQHLYKVVPNSGVNKQLLLQILDFNMEKLAGQSQGSTMKHVTRKELTKFRVKFPLNENEQEKIAIILRTVDEAIEKTEALIDKYGLVKAGMMHDLLTRGLTPGGKLRPPREEAPDLYKETPIGWIPKEWEFKTIDECANIHNNLRLPLSSEVREGMRGDYPYYGPTGIVGFINEFRADGTYVLIGEDGDHFLKYSYKKMTQKVVGKFNVNNHAHVLSGKDGCSTDWLLYYFLHRDITFWLTRQGAGRYKLNKAALQKLPLALPKPEEQDEIAKHIFFYRNMLDTNGAVLAKLRKQKKGLMHDLLTGEVQVKVNDPEAAHV</sequence>
<keyword evidence="3" id="KW-0238">DNA-binding</keyword>
<dbReference type="Gene3D" id="1.10.287.1120">
    <property type="entry name" value="Bipartite methylase S protein"/>
    <property type="match status" value="1"/>
</dbReference>
<feature type="domain" description="Type I restriction modification DNA specificity" evidence="4">
    <location>
        <begin position="217"/>
        <end position="377"/>
    </location>
</feature>
<keyword evidence="2" id="KW-0680">Restriction system</keyword>
<dbReference type="InterPro" id="IPR044946">
    <property type="entry name" value="Restrct_endonuc_typeI_TRD_sf"/>
</dbReference>
<evidence type="ECO:0000256" key="2">
    <source>
        <dbReference type="ARBA" id="ARBA00022747"/>
    </source>
</evidence>
<dbReference type="Gene3D" id="3.90.220.20">
    <property type="entry name" value="DNA methylase specificity domains"/>
    <property type="match status" value="2"/>
</dbReference>